<dbReference type="OrthoDB" id="1706725at2"/>
<evidence type="ECO:0000313" key="9">
    <source>
        <dbReference type="Proteomes" id="UP000465601"/>
    </source>
</evidence>
<dbReference type="NCBIfam" id="TIGR02937">
    <property type="entry name" value="sigma70-ECF"/>
    <property type="match status" value="1"/>
</dbReference>
<dbReference type="InterPro" id="IPR013325">
    <property type="entry name" value="RNA_pol_sigma_r2"/>
</dbReference>
<dbReference type="InterPro" id="IPR039425">
    <property type="entry name" value="RNA_pol_sigma-70-like"/>
</dbReference>
<comment type="similarity">
    <text evidence="1">Belongs to the sigma-70 factor family. ECF subfamily.</text>
</comment>
<dbReference type="InterPro" id="IPR013324">
    <property type="entry name" value="RNA_pol_sigma_r3/r4-like"/>
</dbReference>
<dbReference type="InterPro" id="IPR007627">
    <property type="entry name" value="RNA_pol_sigma70_r2"/>
</dbReference>
<dbReference type="InterPro" id="IPR013249">
    <property type="entry name" value="RNA_pol_sigma70_r4_t2"/>
</dbReference>
<proteinExistence type="inferred from homology"/>
<dbReference type="GO" id="GO:0003677">
    <property type="term" value="F:DNA binding"/>
    <property type="evidence" value="ECO:0007669"/>
    <property type="project" value="UniProtKB-KW"/>
</dbReference>
<dbReference type="Pfam" id="PF04542">
    <property type="entry name" value="Sigma70_r2"/>
    <property type="match status" value="1"/>
</dbReference>
<dbReference type="Gene3D" id="1.10.10.10">
    <property type="entry name" value="Winged helix-like DNA-binding domain superfamily/Winged helix DNA-binding domain"/>
    <property type="match status" value="1"/>
</dbReference>
<reference evidence="8 9" key="1">
    <citation type="submission" date="2019-10" db="EMBL/GenBank/DDBJ databases">
        <title>Alkaliphilus serpentinus sp. nov. and Alkaliphilus pronyensis sp. nov., two novel anaerobic alkaliphilic species isolated from the serpentinized-hosted hydrothermal field of the Prony Bay (New Caledonia).</title>
        <authorList>
            <person name="Postec A."/>
        </authorList>
    </citation>
    <scope>NUCLEOTIDE SEQUENCE [LARGE SCALE GENOMIC DNA]</scope>
    <source>
        <strain evidence="8 9">LacT</strain>
    </source>
</reference>
<evidence type="ECO:0000256" key="2">
    <source>
        <dbReference type="ARBA" id="ARBA00023015"/>
    </source>
</evidence>
<dbReference type="Pfam" id="PF08281">
    <property type="entry name" value="Sigma70_r4_2"/>
    <property type="match status" value="1"/>
</dbReference>
<comment type="caution">
    <text evidence="8">The sequence shown here is derived from an EMBL/GenBank/DDBJ whole genome shotgun (WGS) entry which is preliminary data.</text>
</comment>
<dbReference type="CDD" id="cd06171">
    <property type="entry name" value="Sigma70_r4"/>
    <property type="match status" value="1"/>
</dbReference>
<evidence type="ECO:0000259" key="6">
    <source>
        <dbReference type="Pfam" id="PF04542"/>
    </source>
</evidence>
<keyword evidence="4" id="KW-0238">DNA-binding</keyword>
<dbReference type="EMBL" id="WBZB01000037">
    <property type="protein sequence ID" value="KAB3529014.1"/>
    <property type="molecule type" value="Genomic_DNA"/>
</dbReference>
<dbReference type="AlphaFoldDB" id="A0A833M9M9"/>
<dbReference type="Proteomes" id="UP000465601">
    <property type="component" value="Unassembled WGS sequence"/>
</dbReference>
<dbReference type="GO" id="GO:0006352">
    <property type="term" value="P:DNA-templated transcription initiation"/>
    <property type="evidence" value="ECO:0007669"/>
    <property type="project" value="InterPro"/>
</dbReference>
<gene>
    <name evidence="8" type="ORF">F8153_10170</name>
</gene>
<accession>A0A833M9M9</accession>
<dbReference type="Gene3D" id="1.10.1740.10">
    <property type="match status" value="1"/>
</dbReference>
<dbReference type="InterPro" id="IPR036388">
    <property type="entry name" value="WH-like_DNA-bd_sf"/>
</dbReference>
<sequence length="212" mass="24711">MEQILFFVVKDNRRAGKGVKQLSPEEISLVERTKQGDVDSFERLIQPYQKKAYNIAYRMLGNVEDASDATQEALIKIYKSIGNFQGNSKFSTWLYAIVTNTCIDFIRKNRRAKIIYLDREKENEEGTYQMEIADDINTPEEILEKKETRFMIHDAINQLNHEHREIIVLRDIQGFTYQEIADILKCSEGTVKSRISRARGNLRQLLGERMKA</sequence>
<feature type="domain" description="RNA polymerase sigma-70 region 2" evidence="6">
    <location>
        <begin position="44"/>
        <end position="111"/>
    </location>
</feature>
<name>A0A833M9M9_9FIRM</name>
<evidence type="ECO:0000256" key="4">
    <source>
        <dbReference type="ARBA" id="ARBA00023125"/>
    </source>
</evidence>
<dbReference type="InterPro" id="IPR014284">
    <property type="entry name" value="RNA_pol_sigma-70_dom"/>
</dbReference>
<dbReference type="GO" id="GO:0016987">
    <property type="term" value="F:sigma factor activity"/>
    <property type="evidence" value="ECO:0007669"/>
    <property type="project" value="UniProtKB-KW"/>
</dbReference>
<evidence type="ECO:0000256" key="5">
    <source>
        <dbReference type="ARBA" id="ARBA00023163"/>
    </source>
</evidence>
<evidence type="ECO:0000256" key="3">
    <source>
        <dbReference type="ARBA" id="ARBA00023082"/>
    </source>
</evidence>
<dbReference type="PANTHER" id="PTHR43133:SF8">
    <property type="entry name" value="RNA POLYMERASE SIGMA FACTOR HI_1459-RELATED"/>
    <property type="match status" value="1"/>
</dbReference>
<dbReference type="SUPFAM" id="SSF88659">
    <property type="entry name" value="Sigma3 and sigma4 domains of RNA polymerase sigma factors"/>
    <property type="match status" value="1"/>
</dbReference>
<evidence type="ECO:0000256" key="1">
    <source>
        <dbReference type="ARBA" id="ARBA00010641"/>
    </source>
</evidence>
<keyword evidence="2" id="KW-0805">Transcription regulation</keyword>
<evidence type="ECO:0000313" key="8">
    <source>
        <dbReference type="EMBL" id="KAB3529014.1"/>
    </source>
</evidence>
<dbReference type="SUPFAM" id="SSF88946">
    <property type="entry name" value="Sigma2 domain of RNA polymerase sigma factors"/>
    <property type="match status" value="1"/>
</dbReference>
<organism evidence="8 9">
    <name type="scientific">Alkaliphilus serpentinus</name>
    <dbReference type="NCBI Taxonomy" id="1482731"/>
    <lineage>
        <taxon>Bacteria</taxon>
        <taxon>Bacillati</taxon>
        <taxon>Bacillota</taxon>
        <taxon>Clostridia</taxon>
        <taxon>Peptostreptococcales</taxon>
        <taxon>Natronincolaceae</taxon>
        <taxon>Alkaliphilus</taxon>
    </lineage>
</organism>
<keyword evidence="5" id="KW-0804">Transcription</keyword>
<protein>
    <submittedName>
        <fullName evidence="8">Sigma-70 family RNA polymerase sigma factor</fullName>
    </submittedName>
</protein>
<keyword evidence="9" id="KW-1185">Reference proteome</keyword>
<evidence type="ECO:0000259" key="7">
    <source>
        <dbReference type="Pfam" id="PF08281"/>
    </source>
</evidence>
<feature type="domain" description="RNA polymerase sigma factor 70 region 4 type 2" evidence="7">
    <location>
        <begin position="150"/>
        <end position="200"/>
    </location>
</feature>
<dbReference type="PANTHER" id="PTHR43133">
    <property type="entry name" value="RNA POLYMERASE ECF-TYPE SIGMA FACTO"/>
    <property type="match status" value="1"/>
</dbReference>
<keyword evidence="3" id="KW-0731">Sigma factor</keyword>